<dbReference type="EMBL" id="JBHSFS010000002">
    <property type="protein sequence ID" value="MFC4512160.1"/>
    <property type="molecule type" value="Genomic_DNA"/>
</dbReference>
<gene>
    <name evidence="1" type="ORF">ACFPEN_04345</name>
</gene>
<dbReference type="Proteomes" id="UP001595990">
    <property type="component" value="Unassembled WGS sequence"/>
</dbReference>
<dbReference type="RefSeq" id="WP_417922240.1">
    <property type="nucleotide sequence ID" value="NZ_JBHSFS010000002.1"/>
</dbReference>
<evidence type="ECO:0000313" key="1">
    <source>
        <dbReference type="EMBL" id="MFC4512160.1"/>
    </source>
</evidence>
<keyword evidence="2" id="KW-1185">Reference proteome</keyword>
<name>A0ABV9BDT1_9ACTN</name>
<organism evidence="1 2">
    <name type="scientific">Streptomyces ehimensis</name>
    <dbReference type="NCBI Taxonomy" id="68195"/>
    <lineage>
        <taxon>Bacteria</taxon>
        <taxon>Bacillati</taxon>
        <taxon>Actinomycetota</taxon>
        <taxon>Actinomycetes</taxon>
        <taxon>Kitasatosporales</taxon>
        <taxon>Streptomycetaceae</taxon>
        <taxon>Streptomyces</taxon>
    </lineage>
</organism>
<comment type="caution">
    <text evidence="1">The sequence shown here is derived from an EMBL/GenBank/DDBJ whole genome shotgun (WGS) entry which is preliminary data.</text>
</comment>
<reference evidence="2" key="1">
    <citation type="journal article" date="2019" name="Int. J. Syst. Evol. Microbiol.">
        <title>The Global Catalogue of Microorganisms (GCM) 10K type strain sequencing project: providing services to taxonomists for standard genome sequencing and annotation.</title>
        <authorList>
            <consortium name="The Broad Institute Genomics Platform"/>
            <consortium name="The Broad Institute Genome Sequencing Center for Infectious Disease"/>
            <person name="Wu L."/>
            <person name="Ma J."/>
        </authorList>
    </citation>
    <scope>NUCLEOTIDE SEQUENCE [LARGE SCALE GENOMIC DNA]</scope>
    <source>
        <strain evidence="2">CECT 8064</strain>
    </source>
</reference>
<accession>A0ABV9BDT1</accession>
<sequence length="89" mass="9583">MPLGDELTQSALETGTHAGCRITGDDRLQLAIHLPDDGVLHFERPWTGGPSDWRVAEFLSPGGGCLFDEPIGYDHGQALDLLAAKRAVE</sequence>
<evidence type="ECO:0000313" key="2">
    <source>
        <dbReference type="Proteomes" id="UP001595990"/>
    </source>
</evidence>
<protein>
    <submittedName>
        <fullName evidence="1">Uncharacterized protein</fullName>
    </submittedName>
</protein>
<proteinExistence type="predicted"/>